<dbReference type="EMBL" id="JANEYG010000149">
    <property type="protein sequence ID" value="KAJ8912048.1"/>
    <property type="molecule type" value="Genomic_DNA"/>
</dbReference>
<dbReference type="Proteomes" id="UP001159042">
    <property type="component" value="Unassembled WGS sequence"/>
</dbReference>
<keyword evidence="1" id="KW-0812">Transmembrane</keyword>
<feature type="transmembrane region" description="Helical" evidence="1">
    <location>
        <begin position="104"/>
        <end position="125"/>
    </location>
</feature>
<evidence type="ECO:0000313" key="3">
    <source>
        <dbReference type="Proteomes" id="UP001159042"/>
    </source>
</evidence>
<keyword evidence="1" id="KW-1133">Transmembrane helix</keyword>
<protein>
    <submittedName>
        <fullName evidence="2">Uncharacterized protein</fullName>
    </submittedName>
</protein>
<organism evidence="2 3">
    <name type="scientific">Exocentrus adspersus</name>
    <dbReference type="NCBI Taxonomy" id="1586481"/>
    <lineage>
        <taxon>Eukaryota</taxon>
        <taxon>Metazoa</taxon>
        <taxon>Ecdysozoa</taxon>
        <taxon>Arthropoda</taxon>
        <taxon>Hexapoda</taxon>
        <taxon>Insecta</taxon>
        <taxon>Pterygota</taxon>
        <taxon>Neoptera</taxon>
        <taxon>Endopterygota</taxon>
        <taxon>Coleoptera</taxon>
        <taxon>Polyphaga</taxon>
        <taxon>Cucujiformia</taxon>
        <taxon>Chrysomeloidea</taxon>
        <taxon>Cerambycidae</taxon>
        <taxon>Lamiinae</taxon>
        <taxon>Acanthocinini</taxon>
        <taxon>Exocentrus</taxon>
    </lineage>
</organism>
<proteinExistence type="predicted"/>
<gene>
    <name evidence="2" type="ORF">NQ315_016735</name>
</gene>
<dbReference type="AlphaFoldDB" id="A0AAV8VD46"/>
<keyword evidence="3" id="KW-1185">Reference proteome</keyword>
<evidence type="ECO:0000256" key="1">
    <source>
        <dbReference type="SAM" id="Phobius"/>
    </source>
</evidence>
<name>A0AAV8VD46_9CUCU</name>
<reference evidence="2 3" key="1">
    <citation type="journal article" date="2023" name="Insect Mol. Biol.">
        <title>Genome sequencing provides insights into the evolution of gene families encoding plant cell wall-degrading enzymes in longhorned beetles.</title>
        <authorList>
            <person name="Shin N.R."/>
            <person name="Okamura Y."/>
            <person name="Kirsch R."/>
            <person name="Pauchet Y."/>
        </authorList>
    </citation>
    <scope>NUCLEOTIDE SEQUENCE [LARGE SCALE GENOMIC DNA]</scope>
    <source>
        <strain evidence="2">EAD_L_NR</strain>
    </source>
</reference>
<comment type="caution">
    <text evidence="2">The sequence shown here is derived from an EMBL/GenBank/DDBJ whole genome shotgun (WGS) entry which is preliminary data.</text>
</comment>
<sequence length="132" mass="15141">MKVSACTQVFSHTVGNLMKRIVKWDISHENKLDRSSEDTADLILFLDTLFVSLNSSSAVAPKSKPLKGGVTNTSQHVDFWRTYMAHTKQHEEFKECRQYKKSQLTVPGILTFLVKESLSILFYVIPRHWAQV</sequence>
<accession>A0AAV8VD46</accession>
<keyword evidence="1" id="KW-0472">Membrane</keyword>
<evidence type="ECO:0000313" key="2">
    <source>
        <dbReference type="EMBL" id="KAJ8912048.1"/>
    </source>
</evidence>